<keyword evidence="1" id="KW-0472">Membrane</keyword>
<dbReference type="RefSeq" id="WP_038245791.1">
    <property type="nucleotide sequence ID" value="NZ_BNER01000007.1"/>
</dbReference>
<keyword evidence="1" id="KW-0812">Transmembrane</keyword>
<dbReference type="InterPro" id="IPR018729">
    <property type="entry name" value="DUF2269_transmembrane"/>
</dbReference>
<evidence type="ECO:0000256" key="1">
    <source>
        <dbReference type="SAM" id="Phobius"/>
    </source>
</evidence>
<dbReference type="Proteomes" id="UP000028875">
    <property type="component" value="Unassembled WGS sequence"/>
</dbReference>
<comment type="caution">
    <text evidence="2">The sequence shown here is derived from an EMBL/GenBank/DDBJ whole genome shotgun (WGS) entry which is preliminary data.</text>
</comment>
<dbReference type="Pfam" id="PF10027">
    <property type="entry name" value="DUF2269"/>
    <property type="match status" value="1"/>
</dbReference>
<protein>
    <submittedName>
        <fullName evidence="2">Putative integral membrane protein</fullName>
    </submittedName>
</protein>
<keyword evidence="1" id="KW-1133">Transmembrane helix</keyword>
<dbReference type="eggNOG" id="ENOG5030VK4">
    <property type="taxonomic scope" value="Bacteria"/>
</dbReference>
<evidence type="ECO:0000313" key="3">
    <source>
        <dbReference type="Proteomes" id="UP000028875"/>
    </source>
</evidence>
<dbReference type="AlphaFoldDB" id="A0A024QGH7"/>
<name>A0A024QGH7_9BACI</name>
<accession>A0A024QGH7</accession>
<keyword evidence="3" id="KW-1185">Reference proteome</keyword>
<gene>
    <name evidence="2" type="ORF">BN990_03391</name>
</gene>
<sequence length="150" mass="16989">MTFYDLLAFVHIFSAILGLGPGFMMIPVVSKAKTMEELRYAFAIRGRLHRCVMIGGTLLLVTGLIMGSLRPHLFTEGWYVLSLALFLIGLAFGPLVLSPKSKPIKKLLNEYQGKNIPVAYDQLSRKLFFYENIENFLFLLIIVLMISKPF</sequence>
<reference evidence="2 3" key="1">
    <citation type="submission" date="2014-03" db="EMBL/GenBank/DDBJ databases">
        <authorList>
            <person name="Urmite Genomes U."/>
        </authorList>
    </citation>
    <scope>NUCLEOTIDE SEQUENCE [LARGE SCALE GENOMIC DNA]</scope>
    <source>
        <strain evidence="2 3">Vm-5</strain>
    </source>
</reference>
<proteinExistence type="predicted"/>
<dbReference type="EMBL" id="CCDP010000002">
    <property type="protein sequence ID" value="CDQ41041.1"/>
    <property type="molecule type" value="Genomic_DNA"/>
</dbReference>
<organism evidence="2 3">
    <name type="scientific">Virgibacillus massiliensis</name>
    <dbReference type="NCBI Taxonomy" id="1462526"/>
    <lineage>
        <taxon>Bacteria</taxon>
        <taxon>Bacillati</taxon>
        <taxon>Bacillota</taxon>
        <taxon>Bacilli</taxon>
        <taxon>Bacillales</taxon>
        <taxon>Bacillaceae</taxon>
        <taxon>Virgibacillus</taxon>
    </lineage>
</organism>
<feature type="transmembrane region" description="Helical" evidence="1">
    <location>
        <begin position="51"/>
        <end position="71"/>
    </location>
</feature>
<reference evidence="3" key="2">
    <citation type="submission" date="2014-05" db="EMBL/GenBank/DDBJ databases">
        <title>Draft genome sequence of Virgibacillus massiliensis Vm-5.</title>
        <authorList>
            <person name="Khelaifia S."/>
            <person name="Croce O."/>
            <person name="Lagier J.C."/>
            <person name="Raoult D."/>
        </authorList>
    </citation>
    <scope>NUCLEOTIDE SEQUENCE [LARGE SCALE GENOMIC DNA]</scope>
    <source>
        <strain evidence="3">Vm-5</strain>
    </source>
</reference>
<dbReference type="OrthoDB" id="1493393at2"/>
<feature type="transmembrane region" description="Helical" evidence="1">
    <location>
        <begin position="127"/>
        <end position="147"/>
    </location>
</feature>
<feature type="transmembrane region" description="Helical" evidence="1">
    <location>
        <begin position="77"/>
        <end position="97"/>
    </location>
</feature>
<dbReference type="STRING" id="1462526.BN990_03391"/>
<evidence type="ECO:0000313" key="2">
    <source>
        <dbReference type="EMBL" id="CDQ41041.1"/>
    </source>
</evidence>
<feature type="transmembrane region" description="Helical" evidence="1">
    <location>
        <begin position="6"/>
        <end position="30"/>
    </location>
</feature>